<dbReference type="InterPro" id="IPR011032">
    <property type="entry name" value="GroES-like_sf"/>
</dbReference>
<dbReference type="InterPro" id="IPR013149">
    <property type="entry name" value="ADH-like_C"/>
</dbReference>
<dbReference type="SUPFAM" id="SSF50129">
    <property type="entry name" value="GroES-like"/>
    <property type="match status" value="1"/>
</dbReference>
<sequence>MPSTMTALYGGTGPAWASREVPVPAPGPGQVLVRARVAALNHADASVLAAADPTAGGTGVPYLAGYEFAGEVAALGEGVAGPGIGARVMGTTPGSFAQYVLADHRHAVPIPDGLGYEEAAALPTGLLTEHGALTSGGFEAGRSVLITGATSSVGLVGVQIAKALGASTVVATTRTAARGALLREIGADEVVATEERDLAEAVLELTGGEGVDLVLDHVGGRTFAACLPATRVDGSVVNIGRLDRAESTIDLDALSYRHLRVRGVSFGFSRPAKLGAVLSGAVDALAPALLDGRVRPLIDSTYDFDTASEAVRRLGSHQALGKIVLAVP</sequence>
<dbReference type="Gene3D" id="3.90.180.10">
    <property type="entry name" value="Medium-chain alcohol dehydrogenases, catalytic domain"/>
    <property type="match status" value="1"/>
</dbReference>
<keyword evidence="5" id="KW-1185">Reference proteome</keyword>
<keyword evidence="1" id="KW-0521">NADP</keyword>
<keyword evidence="2" id="KW-0560">Oxidoreductase</keyword>
<evidence type="ECO:0000313" key="4">
    <source>
        <dbReference type="EMBL" id="QEV36082.1"/>
    </source>
</evidence>
<proteinExistence type="predicted"/>
<dbReference type="RefSeq" id="WP_062759874.1">
    <property type="nucleotide sequence ID" value="NZ_CP023693.1"/>
</dbReference>
<evidence type="ECO:0000256" key="1">
    <source>
        <dbReference type="ARBA" id="ARBA00022857"/>
    </source>
</evidence>
<reference evidence="4 5" key="1">
    <citation type="submission" date="2017-09" db="EMBL/GenBank/DDBJ databases">
        <authorList>
            <person name="Lee N."/>
            <person name="Cho B.-K."/>
        </authorList>
    </citation>
    <scope>NUCLEOTIDE SEQUENCE [LARGE SCALE GENOMIC DNA]</scope>
    <source>
        <strain evidence="4 5">ATCC 19740</strain>
    </source>
</reference>
<accession>A0ABX6BQ87</accession>
<evidence type="ECO:0000259" key="3">
    <source>
        <dbReference type="SMART" id="SM00829"/>
    </source>
</evidence>
<dbReference type="GeneID" id="95458224"/>
<evidence type="ECO:0000256" key="2">
    <source>
        <dbReference type="ARBA" id="ARBA00023002"/>
    </source>
</evidence>
<protein>
    <submittedName>
        <fullName evidence="4">Alcohol dehydrogenase</fullName>
    </submittedName>
</protein>
<dbReference type="EMBL" id="CP023693">
    <property type="protein sequence ID" value="QEV36082.1"/>
    <property type="molecule type" value="Genomic_DNA"/>
</dbReference>
<gene>
    <name evidence="4" type="ORF">CP977_31155</name>
</gene>
<name>A0ABX6BQ87_9ACTN</name>
<evidence type="ECO:0000313" key="5">
    <source>
        <dbReference type="Proteomes" id="UP000326029"/>
    </source>
</evidence>
<dbReference type="Pfam" id="PF00107">
    <property type="entry name" value="ADH_zinc_N"/>
    <property type="match status" value="1"/>
</dbReference>
<dbReference type="Pfam" id="PF08240">
    <property type="entry name" value="ADH_N"/>
    <property type="match status" value="1"/>
</dbReference>
<dbReference type="SMART" id="SM00829">
    <property type="entry name" value="PKS_ER"/>
    <property type="match status" value="1"/>
</dbReference>
<organism evidence="4 5">
    <name type="scientific">Streptomyces cinereoruber</name>
    <dbReference type="NCBI Taxonomy" id="67260"/>
    <lineage>
        <taxon>Bacteria</taxon>
        <taxon>Bacillati</taxon>
        <taxon>Actinomycetota</taxon>
        <taxon>Actinomycetes</taxon>
        <taxon>Kitasatosporales</taxon>
        <taxon>Streptomycetaceae</taxon>
        <taxon>Streptomyces</taxon>
    </lineage>
</organism>
<dbReference type="InterPro" id="IPR036291">
    <property type="entry name" value="NAD(P)-bd_dom_sf"/>
</dbReference>
<dbReference type="Gene3D" id="3.40.50.720">
    <property type="entry name" value="NAD(P)-binding Rossmann-like Domain"/>
    <property type="match status" value="1"/>
</dbReference>
<feature type="domain" description="Enoyl reductase (ER)" evidence="3">
    <location>
        <begin position="11"/>
        <end position="325"/>
    </location>
</feature>
<dbReference type="InterPro" id="IPR020843">
    <property type="entry name" value="ER"/>
</dbReference>
<dbReference type="PANTHER" id="PTHR48106:SF18">
    <property type="entry name" value="QUINONE OXIDOREDUCTASE PIG3"/>
    <property type="match status" value="1"/>
</dbReference>
<dbReference type="PANTHER" id="PTHR48106">
    <property type="entry name" value="QUINONE OXIDOREDUCTASE PIG3-RELATED"/>
    <property type="match status" value="1"/>
</dbReference>
<dbReference type="InterPro" id="IPR013154">
    <property type="entry name" value="ADH-like_N"/>
</dbReference>
<dbReference type="Proteomes" id="UP000326029">
    <property type="component" value="Chromosome"/>
</dbReference>
<dbReference type="SUPFAM" id="SSF51735">
    <property type="entry name" value="NAD(P)-binding Rossmann-fold domains"/>
    <property type="match status" value="1"/>
</dbReference>